<gene>
    <name evidence="1" type="ORF">EJF14_10515</name>
</gene>
<keyword evidence="2" id="KW-1185">Reference proteome</keyword>
<organism evidence="1 2">
    <name type="scientific">Clavispora lusitaniae</name>
    <name type="common">Candida lusitaniae</name>
    <dbReference type="NCBI Taxonomy" id="36911"/>
    <lineage>
        <taxon>Eukaryota</taxon>
        <taxon>Fungi</taxon>
        <taxon>Dikarya</taxon>
        <taxon>Ascomycota</taxon>
        <taxon>Saccharomycotina</taxon>
        <taxon>Pichiomycetes</taxon>
        <taxon>Metschnikowiaceae</taxon>
        <taxon>Clavispora</taxon>
    </lineage>
</organism>
<reference evidence="2" key="1">
    <citation type="journal article" date="2019" name="MBio">
        <title>Comparative genomics for the elucidation of multidrug resistance (MDR) in Candida lusitaniae.</title>
        <authorList>
            <person name="Kannan A."/>
            <person name="Asner S.A."/>
            <person name="Trachsel E."/>
            <person name="Kelly S."/>
            <person name="Parker J."/>
            <person name="Sanglard D."/>
        </authorList>
    </citation>
    <scope>NUCLEOTIDE SEQUENCE [LARGE SCALE GENOMIC DNA]</scope>
    <source>
        <strain evidence="2">P1</strain>
    </source>
</reference>
<dbReference type="Proteomes" id="UP000326582">
    <property type="component" value="Chromosome 1"/>
</dbReference>
<sequence>MEVAPYQPPADHPAFYRRFDWRTLAPGVVVFSFFLRFLSLRDFAHLAAQTIASRLLTHSYHEFLSSYLTGYSTQYLEGVQNPLALPAQASLHILQDRGYAPTNSWLEQILLILSATYVSKSLVYIFAHIAWMVIVLNLLQTALQWIRPSSSPRKPREHVQHVHIEGLDRFIDTVHLAFTDPHSHSRSVQPSLPRPIQLFFWPFNILFAPFVLVFNTVRWFINTILACVGFCFQIPCYFCRIIVSTITRFIPWRTPSAAPAYKLRQLDFSSRPALLASLVPQIRLRPFDASALHDALCHAGHAAHWTDLREFRRAHSRVLNFTTATPFLRWFLRWNLSTELYQQYMSDHTNQALALVTPATSYNEVVAVLRQLDSLCYINDKFTSVFQKLITTGALSRPRSLSSTLRTVLAKYPTYFEFFAVLDYKWWYLCPDLRGKPQQRPRHIHFLRNGKSSTRQVRPRRAYPEIQAALVEHTPEASLDSYYSTVHILPHNHTTIAYWDQGSVCSVISPALVTELNLHTYASGQPRHFQLIGSGTHHFIEQKATVTFTIPGLTHEFTFDFTVFDSKVGPIVLGLDFWTKYAILCQPGRRFEFEGTSIPVISHVVNPLDFQDDDPIEEIDELPPDFQTMLDTFKATPPALTLPPQRPDDYRIRIKPEARRAKNRPLPKYTLAASQFLIEEVQRLLQIGFIEPSVENDFVVPQLVPKKTGGYRIVFDYRSVNDITDAQPTTLASFRSLMPGLTHANVFSSLDLTSGYHQLRIHPATIPYTAFNTPIGRFQWKVLPFGLCDAPHVFGSYMTALLRDHAAYCRVYLDDILIFSPDAESHLHHVRSILDLLSQNHHTVNWDKCVFHRSSIEWVGHQISSKGIAATDTSVGQIQKLGAPESKSDIKAFLGHVGYLQDMIPNFAHRAQPLTDLLAKGAHFNWSTRCQTAFLDLKNAVLSIVPVQAFDPHAPIQVHTDASHFAASAVLLQPSRTNPKKWYPIEYRSKKFDVHQRNWDIHVKEFWAIMFAFRKFRFFLEGHFFTLYCDQKSIPQIFEQYANPARTTEPIDPRLQRWMSRILYFRFHMEHHPGTQNVLADHLSRNPAYAPAITALGAIVELDADPSWLDSFRGAYATDPFFGPPYARLTDSSTSPVSDDHYRFDPVTELLYYDDRLCVPRAVLEQFLFQTHAAVSAGHPGVRRWLQAISPHYYFPDMTATLTHYVQGCSTCQRHKYRSQRPAGLLQPSDPPRGRWTDIATDLITGLPDATYQSRSVNAVLTIVDKFSNRTHFYAVSSKFGTSDLVNILLESYFPLHGLPRSIQSDRGPQFTSAAFQTLMSQLNVDSQLSLARHQQSDGRVENRNKLIETYLRLYVASNPEWPKFLSLGEFALNSSPSTSFGGCSPFELDLGYVPSAPTQFSFPLSSSATNRYTEDLTEVLDRMATTADAARQSAFESAKSYFDKKHSGVTFEAGAEVYIDTTHLAHHPDAHNAVLAPKLRSKFSGPFTITEVLSPVNYRLAMPTSFKGNPVFHINSLRLKKSVPHQFFTPAPAEVPVKRYKDGSTLVEISEILSHRKLGRGYRLSARCAPSKEYPQGEVAEFRASALARTAHDLLKAYATKHRLPQILELCSNLSDEAGGDVRSTIPGNSGVSQLPVMVPTR</sequence>
<accession>A0ACD0WDS9</accession>
<proteinExistence type="predicted"/>
<evidence type="ECO:0000313" key="1">
    <source>
        <dbReference type="EMBL" id="QFZ25420.1"/>
    </source>
</evidence>
<evidence type="ECO:0000313" key="2">
    <source>
        <dbReference type="Proteomes" id="UP000326582"/>
    </source>
</evidence>
<protein>
    <submittedName>
        <fullName evidence="1">Transposon Ty3-I Gag-Pol polyprotein</fullName>
    </submittedName>
</protein>
<name>A0ACD0WDS9_CLALS</name>
<dbReference type="EMBL" id="CP038484">
    <property type="protein sequence ID" value="QFZ25420.1"/>
    <property type="molecule type" value="Genomic_DNA"/>
</dbReference>